<dbReference type="AlphaFoldDB" id="A0AAV9NGP1"/>
<dbReference type="PANTHER" id="PTHR48081:SF25">
    <property type="entry name" value="PUTATIVE (AFU_ORTHOLOGUE AFUA_3G11560)-RELATED"/>
    <property type="match status" value="1"/>
</dbReference>
<dbReference type="GO" id="GO:0016787">
    <property type="term" value="F:hydrolase activity"/>
    <property type="evidence" value="ECO:0007669"/>
    <property type="project" value="UniProtKB-KW"/>
</dbReference>
<keyword evidence="6" id="KW-1185">Reference proteome</keyword>
<evidence type="ECO:0000256" key="3">
    <source>
        <dbReference type="PROSITE-ProRule" id="PRU10038"/>
    </source>
</evidence>
<comment type="caution">
    <text evidence="5">The sequence shown here is derived from an EMBL/GenBank/DDBJ whole genome shotgun (WGS) entry which is preliminary data.</text>
</comment>
<feature type="domain" description="Alpha/beta hydrolase fold-3" evidence="4">
    <location>
        <begin position="150"/>
        <end position="387"/>
    </location>
</feature>
<dbReference type="Proteomes" id="UP001358417">
    <property type="component" value="Unassembled WGS sequence"/>
</dbReference>
<dbReference type="PROSITE" id="PS01174">
    <property type="entry name" value="LIPASE_GDXG_SER"/>
    <property type="match status" value="1"/>
</dbReference>
<protein>
    <recommendedName>
        <fullName evidence="4">Alpha/beta hydrolase fold-3 domain-containing protein</fullName>
    </recommendedName>
</protein>
<proteinExistence type="inferred from homology"/>
<evidence type="ECO:0000256" key="2">
    <source>
        <dbReference type="ARBA" id="ARBA00022801"/>
    </source>
</evidence>
<dbReference type="PANTHER" id="PTHR48081">
    <property type="entry name" value="AB HYDROLASE SUPERFAMILY PROTEIN C4A8.06C"/>
    <property type="match status" value="1"/>
</dbReference>
<dbReference type="Pfam" id="PF07859">
    <property type="entry name" value="Abhydrolase_3"/>
    <property type="match status" value="1"/>
</dbReference>
<dbReference type="RefSeq" id="XP_064707511.1">
    <property type="nucleotide sequence ID" value="XM_064845253.1"/>
</dbReference>
<dbReference type="InterPro" id="IPR029058">
    <property type="entry name" value="AB_hydrolase_fold"/>
</dbReference>
<dbReference type="SUPFAM" id="SSF53474">
    <property type="entry name" value="alpha/beta-Hydrolases"/>
    <property type="match status" value="1"/>
</dbReference>
<evidence type="ECO:0000313" key="5">
    <source>
        <dbReference type="EMBL" id="KAK5054738.1"/>
    </source>
</evidence>
<accession>A0AAV9NGP1</accession>
<comment type="similarity">
    <text evidence="1">Belongs to the 'GDXG' lipolytic enzyme family.</text>
</comment>
<dbReference type="Gene3D" id="3.40.50.1820">
    <property type="entry name" value="alpha/beta hydrolase"/>
    <property type="match status" value="1"/>
</dbReference>
<keyword evidence="2" id="KW-0378">Hydrolase</keyword>
<dbReference type="InterPro" id="IPR013094">
    <property type="entry name" value="AB_hydrolase_3"/>
</dbReference>
<dbReference type="GeneID" id="89969850"/>
<name>A0AAV9NGP1_9EURO</name>
<gene>
    <name evidence="5" type="ORF">LTR84_001630</name>
</gene>
<dbReference type="InterPro" id="IPR033140">
    <property type="entry name" value="Lipase_GDXG_put_SER_AS"/>
</dbReference>
<evidence type="ECO:0000313" key="6">
    <source>
        <dbReference type="Proteomes" id="UP001358417"/>
    </source>
</evidence>
<organism evidence="5 6">
    <name type="scientific">Exophiala bonariae</name>
    <dbReference type="NCBI Taxonomy" id="1690606"/>
    <lineage>
        <taxon>Eukaryota</taxon>
        <taxon>Fungi</taxon>
        <taxon>Dikarya</taxon>
        <taxon>Ascomycota</taxon>
        <taxon>Pezizomycotina</taxon>
        <taxon>Eurotiomycetes</taxon>
        <taxon>Chaetothyriomycetidae</taxon>
        <taxon>Chaetothyriales</taxon>
        <taxon>Herpotrichiellaceae</taxon>
        <taxon>Exophiala</taxon>
    </lineage>
</organism>
<reference evidence="5 6" key="1">
    <citation type="submission" date="2023-08" db="EMBL/GenBank/DDBJ databases">
        <title>Black Yeasts Isolated from many extreme environments.</title>
        <authorList>
            <person name="Coleine C."/>
            <person name="Stajich J.E."/>
            <person name="Selbmann L."/>
        </authorList>
    </citation>
    <scope>NUCLEOTIDE SEQUENCE [LARGE SCALE GENOMIC DNA]</scope>
    <source>
        <strain evidence="5 6">CCFEE 5792</strain>
    </source>
</reference>
<evidence type="ECO:0000256" key="1">
    <source>
        <dbReference type="ARBA" id="ARBA00010515"/>
    </source>
</evidence>
<evidence type="ECO:0000259" key="4">
    <source>
        <dbReference type="Pfam" id="PF07859"/>
    </source>
</evidence>
<dbReference type="EMBL" id="JAVRRD010000010">
    <property type="protein sequence ID" value="KAK5054738.1"/>
    <property type="molecule type" value="Genomic_DNA"/>
</dbReference>
<feature type="active site" evidence="3">
    <location>
        <position position="230"/>
    </location>
</feature>
<dbReference type="InterPro" id="IPR050300">
    <property type="entry name" value="GDXG_lipolytic_enzyme"/>
</dbReference>
<sequence>MVKLTLFYHYLPATVKAALLHLLGVSETASVWDLRTAVLVALIRAAFTDPSPGSLLDSQRASLREYSNALPIHRSKVDLTLPADTDLRDVAVAAIKRLGNGTETFSNPTLTSIKAEWIGHRKDLATVDQNRSEVESFMALKGEIQNDTTILYLHGGQFWRMGRARQDITHYLAKETGGCCFAVRYRLSPQNPFPAALLDALAGYLCLLYPPEGSLHTAVDASDICFAGDSAGGNLVLALIQLILEIRRWDKSGGIMWQGRKRDLPLPAGITSLSPYNDMTRAPTNSEQSNLKYDIIPCPGPPFLGYDRDSIWPASPPRHHVYANDDTLVHPLVSPVTAKDWREAPPTYICVGEECLADQGLLLAHNLSSQTIPVIVEQYEAMPHNFPLILDHLEVSAKCKLQWASFIRGVVDDPTSVETQAVKWCDSGQTKTKLDIDNMVHVAVEPVKQIMQSQIQNWGSPPS</sequence>